<gene>
    <name evidence="2" type="ORF">D9756_000800</name>
</gene>
<feature type="compositionally biased region" description="Low complexity" evidence="1">
    <location>
        <begin position="1012"/>
        <end position="1033"/>
    </location>
</feature>
<dbReference type="OrthoDB" id="2413468at2759"/>
<feature type="compositionally biased region" description="Basic and acidic residues" evidence="1">
    <location>
        <begin position="527"/>
        <end position="538"/>
    </location>
</feature>
<feature type="compositionally biased region" description="Polar residues" evidence="1">
    <location>
        <begin position="645"/>
        <end position="654"/>
    </location>
</feature>
<feature type="region of interest" description="Disordered" evidence="1">
    <location>
        <begin position="1106"/>
        <end position="1126"/>
    </location>
</feature>
<keyword evidence="3" id="KW-1185">Reference proteome</keyword>
<evidence type="ECO:0000313" key="3">
    <source>
        <dbReference type="Proteomes" id="UP000559027"/>
    </source>
</evidence>
<sequence length="1358" mass="142576">MKHLFKRFSWAFSSPGHSSDKDLLDYYHSPLAGQGHRYQLARHSRQLSTISTSSSEYSCVSDSKDATSSDTSSQTSQVTRRSSTRSMGSADRRRVAVVEMDPPAEEEAVTSFESSHDPSHTLRSRRGLHSSLSGLAIVAPPDSSKKSFFLLSPPPSTAPLTATASDPHTPQASQHQRSTSEIIPHKKTRSRDIGIVGTAQLTSSGVKQQGTTTNKILPDMHAPDNNNNATLHPPIFQRPKPASPSPSPSPSPEPTRSVVPVPIHGLNVMKREKSKEPVASHLVSAKDAASSSPSSQLMPEIGEEKDVNGPVAPPIDDPINADAVVGGIRLVTQSKPAAEAPVPAKAPSITNTTSPPTLVLPTTDSTIAYVNYQPGVHSTAGPLPPPPRLPGFNGLTATPTAPPPPRPPRLNSPLPPRNAARSKDIEAVKQALQLPPSVSAALTSKVQSKPADSLNREPKKDATEKSRSSYAPAPAVQVARSTSNSTMPSSPSFSELSASSCSVPQSMTSGHRREGAFPPSSDAGSLDSERKPDRDTTEKLVLSANLTTANTHGVHKQVDDNEDVPQVTIISEPPPPPSPILEEPNTFGPSDRDADADSLRPQHRREHGQAVVMSDNDDDSNENWVAISRVSSPSVSSHHDRSTSLDINNNGTDGESSKTRSEAPSPPPKSFRNSLTTGLRRLSSRSLPRTPSLSSGGSRRSSSVMSKRFSSGSANWGPSSLGGTAPISATTSLGGSANGSAVGSVLDISSTNVERTPSPFVVSTPLPQVPPTRATTVHVDGLAQSYSASTNGHGTTRPPIRRKRQKVVVQWPSAMFCNKIHGTAGKKKLTSSEKCAIYAQKINELYMYDCGLTEWVVETRLRGPNSNPGASGTNKKFPDARSPASAPFTPQPRQTSRSSIISDATFPTRPDATTATDLLSSAHDDDGVYQEDVPPLPYPSLATVQRAAASNVASPLTSNIALMTPAVSLRSLGSNSTLPSMGGGTNHTTTHNTHNHHTHSHLMHTPASTLAPLTNLPTPASSTTSPLSPLSPTAKHTSITSLSSHPSTGGFFASLGRKASLSSAKRPNLGLGLSNLISSSSPSSSISGGLSSPLANGHRLLTKSISGPNGGTKLLAGTSSATTPKSPVAGGLQMNTAAPPSVVPGGPRALVNSNRVQRSKTFMPSTRSPFDGYNGGVGSGGRAGIGAGGIVGGGVNGGSGKYGGNVGIERRPSLWELQINSSSSPSGMTMTAPTSPNPIVPTPHSQNFSSQPHPYANAAHVTTAAHNGGYTPEPAQSLHHHSQPYTPTTAQYNLPQPQQQVYDPQLDPEFIRQVDKLAGLLPHADRNILAGYLRRAGQDVLAIGQYLEDEKNGTLKAY</sequence>
<feature type="region of interest" description="Disordered" evidence="1">
    <location>
        <begin position="1265"/>
        <end position="1291"/>
    </location>
</feature>
<reference evidence="2 3" key="1">
    <citation type="journal article" date="2020" name="ISME J.">
        <title>Uncovering the hidden diversity of litter-decomposition mechanisms in mushroom-forming fungi.</title>
        <authorList>
            <person name="Floudas D."/>
            <person name="Bentzer J."/>
            <person name="Ahren D."/>
            <person name="Johansson T."/>
            <person name="Persson P."/>
            <person name="Tunlid A."/>
        </authorList>
    </citation>
    <scope>NUCLEOTIDE SEQUENCE [LARGE SCALE GENOMIC DNA]</scope>
    <source>
        <strain evidence="2 3">CBS 146.42</strain>
    </source>
</reference>
<evidence type="ECO:0000313" key="2">
    <source>
        <dbReference type="EMBL" id="KAF5363943.1"/>
    </source>
</evidence>
<feature type="compositionally biased region" description="Polar residues" evidence="1">
    <location>
        <begin position="202"/>
        <end position="215"/>
    </location>
</feature>
<feature type="compositionally biased region" description="Basic and acidic residues" evidence="1">
    <location>
        <begin position="454"/>
        <end position="467"/>
    </location>
</feature>
<feature type="compositionally biased region" description="Polar residues" evidence="1">
    <location>
        <begin position="168"/>
        <end position="181"/>
    </location>
</feature>
<feature type="compositionally biased region" description="Pro residues" evidence="1">
    <location>
        <begin position="241"/>
        <end position="253"/>
    </location>
</feature>
<feature type="compositionally biased region" description="Polar residues" evidence="1">
    <location>
        <begin position="891"/>
        <end position="902"/>
    </location>
</feature>
<feature type="region of interest" description="Disordered" evidence="1">
    <location>
        <begin position="339"/>
        <end position="358"/>
    </location>
</feature>
<feature type="compositionally biased region" description="Polar residues" evidence="1">
    <location>
        <begin position="1034"/>
        <end position="1044"/>
    </location>
</feature>
<feature type="compositionally biased region" description="Polar residues" evidence="1">
    <location>
        <begin position="864"/>
        <end position="874"/>
    </location>
</feature>
<feature type="region of interest" description="Disordered" evidence="1">
    <location>
        <begin position="973"/>
        <end position="1044"/>
    </location>
</feature>
<protein>
    <submittedName>
        <fullName evidence="2">Uncharacterized protein</fullName>
    </submittedName>
</protein>
<feature type="compositionally biased region" description="Low complexity" evidence="1">
    <location>
        <begin position="68"/>
        <end position="86"/>
    </location>
</feature>
<feature type="compositionally biased region" description="Low complexity" evidence="1">
    <location>
        <begin position="285"/>
        <end position="295"/>
    </location>
</feature>
<feature type="compositionally biased region" description="Basic and acidic residues" evidence="1">
    <location>
        <begin position="590"/>
        <end position="600"/>
    </location>
</feature>
<accession>A0A8H5GFB7</accession>
<organism evidence="2 3">
    <name type="scientific">Leucocoprinus leucothites</name>
    <dbReference type="NCBI Taxonomy" id="201217"/>
    <lineage>
        <taxon>Eukaryota</taxon>
        <taxon>Fungi</taxon>
        <taxon>Dikarya</taxon>
        <taxon>Basidiomycota</taxon>
        <taxon>Agaricomycotina</taxon>
        <taxon>Agaricomycetes</taxon>
        <taxon>Agaricomycetidae</taxon>
        <taxon>Agaricales</taxon>
        <taxon>Agaricineae</taxon>
        <taxon>Agaricaceae</taxon>
        <taxon>Leucocoprinus</taxon>
    </lineage>
</organism>
<feature type="compositionally biased region" description="Low complexity" evidence="1">
    <location>
        <begin position="674"/>
        <end position="713"/>
    </location>
</feature>
<feature type="compositionally biased region" description="Pro residues" evidence="1">
    <location>
        <begin position="400"/>
        <end position="416"/>
    </location>
</feature>
<feature type="region of interest" description="Disordered" evidence="1">
    <location>
        <begin position="150"/>
        <end position="187"/>
    </location>
</feature>
<name>A0A8H5GFB7_9AGAR</name>
<feature type="compositionally biased region" description="Low complexity" evidence="1">
    <location>
        <begin position="158"/>
        <end position="167"/>
    </location>
</feature>
<feature type="region of interest" description="Disordered" evidence="1">
    <location>
        <begin position="378"/>
        <end position="421"/>
    </location>
</feature>
<feature type="compositionally biased region" description="Basic residues" evidence="1">
    <location>
        <begin position="993"/>
        <end position="1002"/>
    </location>
</feature>
<feature type="region of interest" description="Disordered" evidence="1">
    <location>
        <begin position="52"/>
        <end position="126"/>
    </location>
</feature>
<feature type="region of interest" description="Disordered" evidence="1">
    <location>
        <begin position="202"/>
        <end position="259"/>
    </location>
</feature>
<feature type="compositionally biased region" description="Low complexity" evidence="1">
    <location>
        <begin position="52"/>
        <end position="61"/>
    </location>
</feature>
<feature type="region of interest" description="Disordered" evidence="1">
    <location>
        <begin position="272"/>
        <end position="300"/>
    </location>
</feature>
<comment type="caution">
    <text evidence="2">The sequence shown here is derived from an EMBL/GenBank/DDBJ whole genome shotgun (WGS) entry which is preliminary data.</text>
</comment>
<feature type="compositionally biased region" description="Low complexity" evidence="1">
    <location>
        <begin position="481"/>
        <end position="502"/>
    </location>
</feature>
<evidence type="ECO:0000256" key="1">
    <source>
        <dbReference type="SAM" id="MobiDB-lite"/>
    </source>
</evidence>
<proteinExistence type="predicted"/>
<feature type="region of interest" description="Disordered" evidence="1">
    <location>
        <begin position="439"/>
        <end position="721"/>
    </location>
</feature>
<dbReference type="Proteomes" id="UP000559027">
    <property type="component" value="Unassembled WGS sequence"/>
</dbReference>
<feature type="region of interest" description="Disordered" evidence="1">
    <location>
        <begin position="863"/>
        <end position="913"/>
    </location>
</feature>
<dbReference type="EMBL" id="JAACJO010000001">
    <property type="protein sequence ID" value="KAF5363943.1"/>
    <property type="molecule type" value="Genomic_DNA"/>
</dbReference>